<dbReference type="EMBL" id="BARS01001947">
    <property type="protein sequence ID" value="GAF78724.1"/>
    <property type="molecule type" value="Genomic_DNA"/>
</dbReference>
<protein>
    <submittedName>
        <fullName evidence="2">Uncharacterized protein</fullName>
    </submittedName>
</protein>
<evidence type="ECO:0000313" key="2">
    <source>
        <dbReference type="EMBL" id="GAF78724.1"/>
    </source>
</evidence>
<dbReference type="AlphaFoldDB" id="X0SCH7"/>
<proteinExistence type="predicted"/>
<reference evidence="2" key="1">
    <citation type="journal article" date="2014" name="Front. Microbiol.">
        <title>High frequency of phylogenetically diverse reductive dehalogenase-homologous genes in deep subseafloor sedimentary metagenomes.</title>
        <authorList>
            <person name="Kawai M."/>
            <person name="Futagami T."/>
            <person name="Toyoda A."/>
            <person name="Takaki Y."/>
            <person name="Nishi S."/>
            <person name="Hori S."/>
            <person name="Arai W."/>
            <person name="Tsubouchi T."/>
            <person name="Morono Y."/>
            <person name="Uchiyama I."/>
            <person name="Ito T."/>
            <person name="Fujiyama A."/>
            <person name="Inagaki F."/>
            <person name="Takami H."/>
        </authorList>
    </citation>
    <scope>NUCLEOTIDE SEQUENCE</scope>
    <source>
        <strain evidence="2">Expedition CK06-06</strain>
    </source>
</reference>
<gene>
    <name evidence="2" type="ORF">S01H1_03595</name>
</gene>
<organism evidence="2">
    <name type="scientific">marine sediment metagenome</name>
    <dbReference type="NCBI Taxonomy" id="412755"/>
    <lineage>
        <taxon>unclassified sequences</taxon>
        <taxon>metagenomes</taxon>
        <taxon>ecological metagenomes</taxon>
    </lineage>
</organism>
<comment type="caution">
    <text evidence="2">The sequence shown here is derived from an EMBL/GenBank/DDBJ whole genome shotgun (WGS) entry which is preliminary data.</text>
</comment>
<keyword evidence="1" id="KW-0472">Membrane</keyword>
<sequence length="81" mass="8831">MGEVTKADVDGLGIRVNKMSVVLAKTEERSENNEESIKTLTKSAETKYQQFAAKADKISNSVIIGSFVLVAGMILREVLTK</sequence>
<accession>X0SCH7</accession>
<keyword evidence="1" id="KW-0812">Transmembrane</keyword>
<feature type="transmembrane region" description="Helical" evidence="1">
    <location>
        <begin position="58"/>
        <end position="75"/>
    </location>
</feature>
<evidence type="ECO:0000256" key="1">
    <source>
        <dbReference type="SAM" id="Phobius"/>
    </source>
</evidence>
<name>X0SCH7_9ZZZZ</name>
<keyword evidence="1" id="KW-1133">Transmembrane helix</keyword>